<protein>
    <submittedName>
        <fullName evidence="1">Uncharacterized protein</fullName>
    </submittedName>
</protein>
<dbReference type="KEGG" id="csty:KN1_07780"/>
<dbReference type="EMBL" id="AP024597">
    <property type="protein sequence ID" value="BCU69481.1"/>
    <property type="molecule type" value="Genomic_DNA"/>
</dbReference>
<sequence>MRELSVKVGTPTPKPIMLKAINANSEDIDYALDFGKVCG</sequence>
<gene>
    <name evidence="1" type="ORF">KN1_07780</name>
</gene>
<reference evidence="1 2" key="1">
    <citation type="submission" date="2021-04" db="EMBL/GenBank/DDBJ databases">
        <title>Complete genome sequence of Stygiolobus sp. KN-1.</title>
        <authorList>
            <person name="Nakamura K."/>
            <person name="Sakai H."/>
            <person name="Kurosawa N."/>
        </authorList>
    </citation>
    <scope>NUCLEOTIDE SEQUENCE [LARGE SCALE GENOMIC DNA]</scope>
    <source>
        <strain evidence="1 2">KN-1</strain>
    </source>
</reference>
<organism evidence="1 2">
    <name type="scientific">Stygiolobus caldivivus</name>
    <dbReference type="NCBI Taxonomy" id="2824673"/>
    <lineage>
        <taxon>Archaea</taxon>
        <taxon>Thermoproteota</taxon>
        <taxon>Thermoprotei</taxon>
        <taxon>Sulfolobales</taxon>
        <taxon>Sulfolobaceae</taxon>
        <taxon>Stygiolobus</taxon>
    </lineage>
</organism>
<evidence type="ECO:0000313" key="1">
    <source>
        <dbReference type="EMBL" id="BCU69481.1"/>
    </source>
</evidence>
<dbReference type="Proteomes" id="UP000825123">
    <property type="component" value="Chromosome"/>
</dbReference>
<name>A0A8D5ZIC3_9CREN</name>
<evidence type="ECO:0000313" key="2">
    <source>
        <dbReference type="Proteomes" id="UP000825123"/>
    </source>
</evidence>
<accession>A0A8D5ZIC3</accession>
<proteinExistence type="predicted"/>
<dbReference type="AlphaFoldDB" id="A0A8D5ZIC3"/>
<keyword evidence="2" id="KW-1185">Reference proteome</keyword>